<evidence type="ECO:0000313" key="4">
    <source>
        <dbReference type="Proteomes" id="UP000534783"/>
    </source>
</evidence>
<accession>A0A7X6I9K9</accession>
<dbReference type="Gene3D" id="3.30.2310.20">
    <property type="entry name" value="RelE-like"/>
    <property type="match status" value="1"/>
</dbReference>
<evidence type="ECO:0000256" key="2">
    <source>
        <dbReference type="ARBA" id="ARBA00022649"/>
    </source>
</evidence>
<proteinExistence type="inferred from homology"/>
<dbReference type="RefSeq" id="WP_168057827.1">
    <property type="nucleotide sequence ID" value="NZ_VTOW01000001.1"/>
</dbReference>
<sequence>MTYTITILRRALKELSDLPQNSYTRVRDEIRKLAENPRPNGSKKLASRSGWRIRVGSYRVVYEINDASRLITIMHVGHRRDIYR</sequence>
<dbReference type="PANTHER" id="PTHR35601">
    <property type="entry name" value="TOXIN RELE"/>
    <property type="match status" value="1"/>
</dbReference>
<keyword evidence="4" id="KW-1185">Reference proteome</keyword>
<comment type="similarity">
    <text evidence="1">Belongs to the RelE toxin family.</text>
</comment>
<protein>
    <submittedName>
        <fullName evidence="3">Type II toxin-antitoxin system RelE/ParE family toxin</fullName>
    </submittedName>
</protein>
<gene>
    <name evidence="3" type="ORF">MNODULE_02040</name>
</gene>
<reference evidence="3 4" key="1">
    <citation type="journal article" date="2020" name="Nature">
        <title>Bacterial chemolithoautotrophy via manganese oxidation.</title>
        <authorList>
            <person name="Yu H."/>
            <person name="Leadbetter J.R."/>
        </authorList>
    </citation>
    <scope>NUCLEOTIDE SEQUENCE [LARGE SCALE GENOMIC DNA]</scope>
    <source>
        <strain evidence="3 4">Mn-1</strain>
    </source>
</reference>
<dbReference type="SUPFAM" id="SSF143011">
    <property type="entry name" value="RelE-like"/>
    <property type="match status" value="1"/>
</dbReference>
<dbReference type="Pfam" id="PF05016">
    <property type="entry name" value="ParE_toxin"/>
    <property type="match status" value="1"/>
</dbReference>
<dbReference type="AlphaFoldDB" id="A0A7X6I9K9"/>
<dbReference type="InterPro" id="IPR007712">
    <property type="entry name" value="RelE/ParE_toxin"/>
</dbReference>
<dbReference type="EMBL" id="VTOW01000001">
    <property type="protein sequence ID" value="NKE69531.1"/>
    <property type="molecule type" value="Genomic_DNA"/>
</dbReference>
<dbReference type="Proteomes" id="UP000534783">
    <property type="component" value="Unassembled WGS sequence"/>
</dbReference>
<organism evidence="3 4">
    <name type="scientific">Candidatus Manganitrophus noduliformans</name>
    <dbReference type="NCBI Taxonomy" id="2606439"/>
    <lineage>
        <taxon>Bacteria</taxon>
        <taxon>Pseudomonadati</taxon>
        <taxon>Nitrospirota</taxon>
        <taxon>Nitrospiria</taxon>
        <taxon>Candidatus Troglogloeales</taxon>
        <taxon>Candidatus Manganitrophaceae</taxon>
        <taxon>Candidatus Manganitrophus</taxon>
    </lineage>
</organism>
<dbReference type="PANTHER" id="PTHR35601:SF1">
    <property type="entry name" value="TOXIN RELE"/>
    <property type="match status" value="1"/>
</dbReference>
<name>A0A7X6I9K9_9BACT</name>
<comment type="caution">
    <text evidence="3">The sequence shown here is derived from an EMBL/GenBank/DDBJ whole genome shotgun (WGS) entry which is preliminary data.</text>
</comment>
<evidence type="ECO:0000256" key="1">
    <source>
        <dbReference type="ARBA" id="ARBA00006226"/>
    </source>
</evidence>
<evidence type="ECO:0000313" key="3">
    <source>
        <dbReference type="EMBL" id="NKE69531.1"/>
    </source>
</evidence>
<keyword evidence="2" id="KW-1277">Toxin-antitoxin system</keyword>
<dbReference type="InterPro" id="IPR035093">
    <property type="entry name" value="RelE/ParE_toxin_dom_sf"/>
</dbReference>